<feature type="transmembrane region" description="Helical" evidence="7">
    <location>
        <begin position="111"/>
        <end position="131"/>
    </location>
</feature>
<keyword evidence="4 7" id="KW-1133">Transmembrane helix</keyword>
<accession>B8B2A1</accession>
<evidence type="ECO:0000256" key="4">
    <source>
        <dbReference type="ARBA" id="ARBA00022989"/>
    </source>
</evidence>
<evidence type="ECO:0000256" key="5">
    <source>
        <dbReference type="ARBA" id="ARBA00023136"/>
    </source>
</evidence>
<feature type="transmembrane region" description="Helical" evidence="7">
    <location>
        <begin position="73"/>
        <end position="91"/>
    </location>
</feature>
<dbReference type="PANTHER" id="PTHR30353">
    <property type="entry name" value="INNER MEMBRANE PROTEIN DEDA-RELATED"/>
    <property type="match status" value="1"/>
</dbReference>
<keyword evidence="5 7" id="KW-0472">Membrane</keyword>
<evidence type="ECO:0000256" key="7">
    <source>
        <dbReference type="SAM" id="Phobius"/>
    </source>
</evidence>
<feature type="region of interest" description="Disordered" evidence="6">
    <location>
        <begin position="229"/>
        <end position="258"/>
    </location>
</feature>
<dbReference type="Gramene" id="BGIOSGA022250-TA">
    <property type="protein sequence ID" value="BGIOSGA022250-PA"/>
    <property type="gene ID" value="BGIOSGA022250"/>
</dbReference>
<dbReference type="HOGENOM" id="CLU_565491_0_0_1"/>
<feature type="compositionally biased region" description="Basic and acidic residues" evidence="6">
    <location>
        <begin position="229"/>
        <end position="238"/>
    </location>
</feature>
<keyword evidence="2" id="KW-1003">Cell membrane</keyword>
<dbReference type="Proteomes" id="UP000007015">
    <property type="component" value="Chromosome 6"/>
</dbReference>
<evidence type="ECO:0000313" key="9">
    <source>
        <dbReference type="EMBL" id="EEC79945.1"/>
    </source>
</evidence>
<feature type="transmembrane region" description="Helical" evidence="7">
    <location>
        <begin position="12"/>
        <end position="37"/>
    </location>
</feature>
<dbReference type="AlphaFoldDB" id="B8B2A1"/>
<dbReference type="InterPro" id="IPR032818">
    <property type="entry name" value="DedA-like"/>
</dbReference>
<dbReference type="GO" id="GO:0005886">
    <property type="term" value="C:plasma membrane"/>
    <property type="evidence" value="ECO:0007669"/>
    <property type="project" value="UniProtKB-SubCell"/>
</dbReference>
<dbReference type="InterPro" id="IPR032816">
    <property type="entry name" value="VTT_dom"/>
</dbReference>
<dbReference type="Pfam" id="PF09335">
    <property type="entry name" value="VTT_dom"/>
    <property type="match status" value="1"/>
</dbReference>
<sequence>MPFLPGDSLLFIVGALCGAGLMSFPIACAVLLAAAVLGDQCNYTIGRYFGPKVFQWPDSRWFNRRAFEQAHAFYVRYGGITIVLARFMPFIRTFAPFVAGVAEMHRGKFTAYNVGGALLWVLGICTAGYFFGNFPWVQANLDKIIWALILCLAQRPLQPPQEVVVDGLGVVQVREVARGRHDHGIAAQRVRHVLHPAGRAGGIAVAAHHQRGGRVQRRQPARCIAARHQEPAQGDDRITQPVGGHRRQAAGERRRMDGVHVRTGAEEERNDGLCQWRGDTPCGLDRVEQARVMAVRRFGLRAQAGSHQHQAAHPSGRQQCQFRAPQAARRQADHGELVDLQGIEHGQHVTGQGLQVVRTARQRTGRPVAPEIGRDHAIAARQGPDLGLPHRGVPQIAVAQQDGGPPAAVLVAKLATFRGLRLLLCMPGIKQLFSIQVGIDQRWRKRTTSFVALCRWVAVRILHLNVTLKLDKVYYMYTATAPN</sequence>
<evidence type="ECO:0000256" key="2">
    <source>
        <dbReference type="ARBA" id="ARBA00022475"/>
    </source>
</evidence>
<evidence type="ECO:0000256" key="6">
    <source>
        <dbReference type="SAM" id="MobiDB-lite"/>
    </source>
</evidence>
<keyword evidence="10" id="KW-1185">Reference proteome</keyword>
<comment type="subcellular location">
    <subcellularLocation>
        <location evidence="1">Cell membrane</location>
        <topology evidence="1">Multi-pass membrane protein</topology>
    </subcellularLocation>
</comment>
<keyword evidence="3 7" id="KW-0812">Transmembrane</keyword>
<evidence type="ECO:0000313" key="10">
    <source>
        <dbReference type="Proteomes" id="UP000007015"/>
    </source>
</evidence>
<protein>
    <recommendedName>
        <fullName evidence="8">VTT domain-containing protein</fullName>
    </recommendedName>
</protein>
<evidence type="ECO:0000259" key="8">
    <source>
        <dbReference type="Pfam" id="PF09335"/>
    </source>
</evidence>
<evidence type="ECO:0000256" key="3">
    <source>
        <dbReference type="ARBA" id="ARBA00022692"/>
    </source>
</evidence>
<feature type="domain" description="VTT" evidence="8">
    <location>
        <begin position="4"/>
        <end position="129"/>
    </location>
</feature>
<name>B8B2A1_ORYSI</name>
<organism evidence="9 10">
    <name type="scientific">Oryza sativa subsp. indica</name>
    <name type="common">Rice</name>
    <dbReference type="NCBI Taxonomy" id="39946"/>
    <lineage>
        <taxon>Eukaryota</taxon>
        <taxon>Viridiplantae</taxon>
        <taxon>Streptophyta</taxon>
        <taxon>Embryophyta</taxon>
        <taxon>Tracheophyta</taxon>
        <taxon>Spermatophyta</taxon>
        <taxon>Magnoliopsida</taxon>
        <taxon>Liliopsida</taxon>
        <taxon>Poales</taxon>
        <taxon>Poaceae</taxon>
        <taxon>BOP clade</taxon>
        <taxon>Oryzoideae</taxon>
        <taxon>Oryzeae</taxon>
        <taxon>Oryzinae</taxon>
        <taxon>Oryza</taxon>
        <taxon>Oryza sativa</taxon>
    </lineage>
</organism>
<dbReference type="PANTHER" id="PTHR30353:SF0">
    <property type="entry name" value="TRANSMEMBRANE PROTEIN"/>
    <property type="match status" value="1"/>
</dbReference>
<feature type="compositionally biased region" description="Basic and acidic residues" evidence="6">
    <location>
        <begin position="249"/>
        <end position="258"/>
    </location>
</feature>
<dbReference type="EMBL" id="CM000131">
    <property type="protein sequence ID" value="EEC79945.1"/>
    <property type="molecule type" value="Genomic_DNA"/>
</dbReference>
<proteinExistence type="predicted"/>
<reference evidence="9 10" key="1">
    <citation type="journal article" date="2005" name="PLoS Biol.">
        <title>The genomes of Oryza sativa: a history of duplications.</title>
        <authorList>
            <person name="Yu J."/>
            <person name="Wang J."/>
            <person name="Lin W."/>
            <person name="Li S."/>
            <person name="Li H."/>
            <person name="Zhou J."/>
            <person name="Ni P."/>
            <person name="Dong W."/>
            <person name="Hu S."/>
            <person name="Zeng C."/>
            <person name="Zhang J."/>
            <person name="Zhang Y."/>
            <person name="Li R."/>
            <person name="Xu Z."/>
            <person name="Li S."/>
            <person name="Li X."/>
            <person name="Zheng H."/>
            <person name="Cong L."/>
            <person name="Lin L."/>
            <person name="Yin J."/>
            <person name="Geng J."/>
            <person name="Li G."/>
            <person name="Shi J."/>
            <person name="Liu J."/>
            <person name="Lv H."/>
            <person name="Li J."/>
            <person name="Wang J."/>
            <person name="Deng Y."/>
            <person name="Ran L."/>
            <person name="Shi X."/>
            <person name="Wang X."/>
            <person name="Wu Q."/>
            <person name="Li C."/>
            <person name="Ren X."/>
            <person name="Wang J."/>
            <person name="Wang X."/>
            <person name="Li D."/>
            <person name="Liu D."/>
            <person name="Zhang X."/>
            <person name="Ji Z."/>
            <person name="Zhao W."/>
            <person name="Sun Y."/>
            <person name="Zhang Z."/>
            <person name="Bao J."/>
            <person name="Han Y."/>
            <person name="Dong L."/>
            <person name="Ji J."/>
            <person name="Chen P."/>
            <person name="Wu S."/>
            <person name="Liu J."/>
            <person name="Xiao Y."/>
            <person name="Bu D."/>
            <person name="Tan J."/>
            <person name="Yang L."/>
            <person name="Ye C."/>
            <person name="Zhang J."/>
            <person name="Xu J."/>
            <person name="Zhou Y."/>
            <person name="Yu Y."/>
            <person name="Zhang B."/>
            <person name="Zhuang S."/>
            <person name="Wei H."/>
            <person name="Liu B."/>
            <person name="Lei M."/>
            <person name="Yu H."/>
            <person name="Li Y."/>
            <person name="Xu H."/>
            <person name="Wei S."/>
            <person name="He X."/>
            <person name="Fang L."/>
            <person name="Zhang Z."/>
            <person name="Zhang Y."/>
            <person name="Huang X."/>
            <person name="Su Z."/>
            <person name="Tong W."/>
            <person name="Li J."/>
            <person name="Tong Z."/>
            <person name="Li S."/>
            <person name="Ye J."/>
            <person name="Wang L."/>
            <person name="Fang L."/>
            <person name="Lei T."/>
            <person name="Chen C."/>
            <person name="Chen H."/>
            <person name="Xu Z."/>
            <person name="Li H."/>
            <person name="Huang H."/>
            <person name="Zhang F."/>
            <person name="Xu H."/>
            <person name="Li N."/>
            <person name="Zhao C."/>
            <person name="Li S."/>
            <person name="Dong L."/>
            <person name="Huang Y."/>
            <person name="Li L."/>
            <person name="Xi Y."/>
            <person name="Qi Q."/>
            <person name="Li W."/>
            <person name="Zhang B."/>
            <person name="Hu W."/>
            <person name="Zhang Y."/>
            <person name="Tian X."/>
            <person name="Jiao Y."/>
            <person name="Liang X."/>
            <person name="Jin J."/>
            <person name="Gao L."/>
            <person name="Zheng W."/>
            <person name="Hao B."/>
            <person name="Liu S."/>
            <person name="Wang W."/>
            <person name="Yuan L."/>
            <person name="Cao M."/>
            <person name="McDermott J."/>
            <person name="Samudrala R."/>
            <person name="Wang J."/>
            <person name="Wong G.K."/>
            <person name="Yang H."/>
        </authorList>
    </citation>
    <scope>NUCLEOTIDE SEQUENCE [LARGE SCALE GENOMIC DNA]</scope>
    <source>
        <strain evidence="10">cv. 93-11</strain>
    </source>
</reference>
<evidence type="ECO:0000256" key="1">
    <source>
        <dbReference type="ARBA" id="ARBA00004651"/>
    </source>
</evidence>
<gene>
    <name evidence="9" type="ORF">OsI_21534</name>
</gene>
<dbReference type="STRING" id="39946.B8B2A1"/>